<evidence type="ECO:0000256" key="5">
    <source>
        <dbReference type="ARBA" id="ARBA00022670"/>
    </source>
</evidence>
<evidence type="ECO:0000256" key="13">
    <source>
        <dbReference type="PROSITE-ProRule" id="PRU00087"/>
    </source>
</evidence>
<dbReference type="SUPFAM" id="SSF49464">
    <property type="entry name" value="Carboxypeptidase regulatory domain-like"/>
    <property type="match status" value="1"/>
</dbReference>
<dbReference type="Gene3D" id="2.60.40.10">
    <property type="entry name" value="Immunoglobulins"/>
    <property type="match status" value="1"/>
</dbReference>
<evidence type="ECO:0000256" key="1">
    <source>
        <dbReference type="ARBA" id="ARBA00001947"/>
    </source>
</evidence>
<dbReference type="GO" id="GO:0004181">
    <property type="term" value="F:metallocarboxypeptidase activity"/>
    <property type="evidence" value="ECO:0000318"/>
    <property type="project" value="GO_Central"/>
</dbReference>
<keyword evidence="3" id="KW-0217">Developmental protein</keyword>
<dbReference type="GO" id="GO:0016485">
    <property type="term" value="P:protein processing"/>
    <property type="evidence" value="ECO:0000318"/>
    <property type="project" value="GO_Central"/>
</dbReference>
<dbReference type="InterPro" id="IPR007307">
    <property type="entry name" value="Ltv1"/>
</dbReference>
<feature type="repeat" description="NHL" evidence="14">
    <location>
        <begin position="459"/>
        <end position="502"/>
    </location>
</feature>
<evidence type="ECO:0000259" key="18">
    <source>
        <dbReference type="PROSITE" id="PS52035"/>
    </source>
</evidence>
<keyword evidence="11" id="KW-0325">Glycoprotein</keyword>
<keyword evidence="6" id="KW-0479">Metal-binding</keyword>
<keyword evidence="5" id="KW-0645">Protease</keyword>
<sequence length="2130" mass="238188">MDEMESLQDGTATASSDHFNLQSSVFETPPSMLARNDSYSIWGNNTAGWDSGLQLENTHSVCSDPSGLFSPSRGCSSLPSCASCGEEAHATHFCPDCKDLLCIVCVEAHQRVRVTRDHKVIPLTSTVPQAVLPHFLMGGLEEKAPVSSLCPHHEGRLVALCEWCKCLPLCSTCFPEHMGHKITPLGDLRGALFAIVADSREEEKKCDEVEGEIGRMVERVDSSVQAVACELRSVIHLHVAALEERKRDLLALVETIRLSKMNALKSQSESVSLHKTRLLQMAQMVDQVKDEEDMSKLTATFDNLVQIYSMPRIGRHATESDSIKFIAPDPSLLPKLRGLGGLESGACAMNCQILGEGYRRAIRERQTTVTIQMRDACNQVCRCKGQQVGGSVIAPNGTPLDVTLSERENGLVVLSYLPVSDGMHTLSVTVRGIPISGCPAQVEVRRGRNYEDISAHGELFSFGGEGTGDGQLCRPWGICCDMMGRILVADRSNNRIQMFDKDGNFLSKFGSAGTRAGQFDRPAGITTNTLNQIIVADKDNHRIQVFDQDGTFILKFGERGRPVGLFNYPWGVASNNLNHIAVSDTRNHRVQIFTSMGQFIRKCGFDSAHFYKHLDSPRGLCYLPDGQLLITDFNNHRLAVLSSSRSSPDMKCYGSEGDAQGLFCRPQGVKIDPEGHILVCDSRNNRVQIFCGDDMRCVASFGGTTKTNGFQMPTELATPVMVGGTNTSLPPPLFNAQNNKIRSSQNVLDRPTDVCVSTEGRIYVVDFGNNCIRGKKQFIDKKFSKKFKLLPSSSAITEAPTEEYKPTKKHIEEQRKYGVFYDDNYDYMQHMRARDEGSVLLLEDEVRSVIRAPAIPPSFGIKEKKVVFESDIENALDGIVEASGDLEDDFIAMAGGIVEDRLMMPRMMKPLMEDDSDFEDEDDDDEEDFNRGYNEYDMEDEEEEEKDETAHDGADRDVDAAFEAMLEADYSEDQMGELEGEAFDLTAGMEPSDWRVRKLVGEKRGLPEYDEQLAKKYVRDRIKYLEKHGGEETEEVEVDVAASKKMKWDCESFATQYSTCYNHPSLIKEGGLSRRAIKRLEKKNAPISIEENSENEDEDMEEDMESVCTTATTIRRRGETTEERKMRKSAVKEARKQRRMEKKENQTAFAIEHRKATASRFGQIKSTPILCIVLSFLLGCHCLDWDSDIITTEEERELEENDALSKYFNSTKRDVNHFPSWEKMKEIIGEFEDVDKSKIMNHDYARMSGWLKETALSYPNITSLYSAGKSTEGRDLWVLIISDNPTIHEELEPEIKYVGNMHGNEVVGRETLLFLIDVLCKNYGKNKWLSDLVDGTRIHIMPSMNPDGYERGFDGDRQGYTGRENVHGIDLNRNFPPKYPSHREKTSGMYPEKETLAVMEWLRSQPFVISANLHGGSLVANYPYDDSQSGQDGIYTMSHDDKLFVQMAYRYARGHSNMWKTGRRCGLSANGDVFVNGITNGAAWYHLAGGMQDWQYRFTNSLEITIEMGCFKFPTNAMLPKLWEEHKFGMLSFLALGMGGVRGIVRDSNGQPIGNASIIINQGKAIYTTPSGEYWRILTPGEHTVTVVKESYESESFIVNLALPESMEVKNITLSSCSTPIDQERNVYRRGRGDIRMVVIGYSSLSHGPLSRLLSNTCIPSSPTQIPSYLSLLIIPNYTSSLSFTIHQFNPRSIIMVTSGGPSSFIFSQTDTFPPLFHKDHLDSSLNKAIFSNGKCNNEGKDTRTAQEVDTFNVRDSFSIAISIGCEGEEDYDKRWAAIEGTIQMIGSLLSSDSVSEYSVLPSANPLDHYSPSQALLSTSASFSIFEDEEKCAHRIDHSRLRLTAIGTGRPPFTLVTSIEKRTESLVYEYAGVVCNSSQSRHTELRKRGTIVLLPEIPSTQQNCHDYGSIDPFRFLFEDVQSVIPTLDTAIFIATGGLKVRYLDTSESGLSQRMGEVFKNEQPLMKSSQFDVCSSDRNTISGGKMMSGKESMGRMNWSDSQWGEYRAPDAILVQLGCCYEERSSSGLYDDNEKALTAALEMRSRGLSVPKDALLIRSKSSGKEWKERGGSIFVPLMNGEYKLEIEWKNGEKDVINVKISDSQPMVEYFPSSSSHSLVWAAILATFIIIMG</sequence>
<feature type="repeat" description="NHL" evidence="14">
    <location>
        <begin position="748"/>
        <end position="772"/>
    </location>
</feature>
<dbReference type="InterPro" id="IPR050753">
    <property type="entry name" value="Peptidase_M14_domain"/>
</dbReference>
<dbReference type="CDD" id="cd19756">
    <property type="entry name" value="Bbox2"/>
    <property type="match status" value="1"/>
</dbReference>
<accession>A0A8R1Y8U2</accession>
<evidence type="ECO:0000256" key="16">
    <source>
        <dbReference type="SAM" id="MobiDB-lite"/>
    </source>
</evidence>
<dbReference type="GO" id="GO:0042274">
    <property type="term" value="P:ribosomal small subunit biogenesis"/>
    <property type="evidence" value="ECO:0007669"/>
    <property type="project" value="InterPro"/>
</dbReference>
<dbReference type="Pfam" id="PF01436">
    <property type="entry name" value="NHL"/>
    <property type="match status" value="6"/>
</dbReference>
<feature type="compositionally biased region" description="Acidic residues" evidence="16">
    <location>
        <begin position="913"/>
        <end position="928"/>
    </location>
</feature>
<dbReference type="PROSITE" id="PS50119">
    <property type="entry name" value="ZF_BBOX"/>
    <property type="match status" value="1"/>
</dbReference>
<dbReference type="Gene3D" id="3.30.160.60">
    <property type="entry name" value="Classic Zinc Finger"/>
    <property type="match status" value="1"/>
</dbReference>
<dbReference type="InterPro" id="IPR011042">
    <property type="entry name" value="6-blade_b-propeller_TolB-like"/>
</dbReference>
<dbReference type="GO" id="GO:0008270">
    <property type="term" value="F:zinc ion binding"/>
    <property type="evidence" value="ECO:0007669"/>
    <property type="project" value="UniProtKB-KW"/>
</dbReference>
<dbReference type="SUPFAM" id="SSF53187">
    <property type="entry name" value="Zn-dependent exopeptidases"/>
    <property type="match status" value="1"/>
</dbReference>
<keyword evidence="8 12" id="KW-0863">Zinc-finger</keyword>
<feature type="domain" description="Peptidase M14" evidence="18">
    <location>
        <begin position="1240"/>
        <end position="1537"/>
    </location>
</feature>
<dbReference type="InterPro" id="IPR057246">
    <property type="entry name" value="CARBOXYPEPT_ZN_1"/>
</dbReference>
<feature type="repeat" description="NHL" evidence="14">
    <location>
        <begin position="555"/>
        <end position="596"/>
    </location>
</feature>
<keyword evidence="9" id="KW-0378">Hydrolase</keyword>
<dbReference type="PANTHER" id="PTHR11532">
    <property type="entry name" value="PROTEASE M14 CARBOXYPEPTIDASE"/>
    <property type="match status" value="1"/>
</dbReference>
<evidence type="ECO:0000256" key="7">
    <source>
        <dbReference type="ARBA" id="ARBA00022737"/>
    </source>
</evidence>
<keyword evidence="7" id="KW-0677">Repeat</keyword>
<evidence type="ECO:0000256" key="9">
    <source>
        <dbReference type="ARBA" id="ARBA00022801"/>
    </source>
</evidence>
<dbReference type="FunFam" id="2.120.10.30:FF:000080">
    <property type="entry name" value="E3 ubiquitin-protein ligase TRIM71"/>
    <property type="match status" value="1"/>
</dbReference>
<dbReference type="SMART" id="SM00557">
    <property type="entry name" value="IG_FLMN"/>
    <property type="match status" value="1"/>
</dbReference>
<evidence type="ECO:0000259" key="17">
    <source>
        <dbReference type="PROSITE" id="PS50119"/>
    </source>
</evidence>
<gene>
    <name evidence="19" type="primary">WBGene00098817</name>
</gene>
<dbReference type="SUPFAM" id="SSF57845">
    <property type="entry name" value="B-box zinc-binding domain"/>
    <property type="match status" value="1"/>
</dbReference>
<dbReference type="CDD" id="cd11308">
    <property type="entry name" value="Peptidase_M14NE-CP-C_like"/>
    <property type="match status" value="1"/>
</dbReference>
<dbReference type="PROSITE" id="PS51125">
    <property type="entry name" value="NHL"/>
    <property type="match status" value="6"/>
</dbReference>
<dbReference type="InterPro" id="IPR008969">
    <property type="entry name" value="CarboxyPept-like_regulatory"/>
</dbReference>
<dbReference type="GO" id="GO:0005615">
    <property type="term" value="C:extracellular space"/>
    <property type="evidence" value="ECO:0000318"/>
    <property type="project" value="GO_Central"/>
</dbReference>
<organism evidence="19 20">
    <name type="scientific">Pristionchus pacificus</name>
    <name type="common">Parasitic nematode worm</name>
    <dbReference type="NCBI Taxonomy" id="54126"/>
    <lineage>
        <taxon>Eukaryota</taxon>
        <taxon>Metazoa</taxon>
        <taxon>Ecdysozoa</taxon>
        <taxon>Nematoda</taxon>
        <taxon>Chromadorea</taxon>
        <taxon>Rhabditida</taxon>
        <taxon>Rhabditina</taxon>
        <taxon>Diplogasteromorpha</taxon>
        <taxon>Diplogasteroidea</taxon>
        <taxon>Neodiplogasteridae</taxon>
        <taxon>Pristionchus</taxon>
    </lineage>
</organism>
<dbReference type="Pfam" id="PF13620">
    <property type="entry name" value="CarboxypepD_reg"/>
    <property type="match status" value="1"/>
</dbReference>
<dbReference type="Pfam" id="PF00246">
    <property type="entry name" value="Peptidase_M14"/>
    <property type="match status" value="1"/>
</dbReference>
<evidence type="ECO:0000256" key="2">
    <source>
        <dbReference type="ARBA" id="ARBA00005988"/>
    </source>
</evidence>
<dbReference type="SUPFAM" id="SSF81296">
    <property type="entry name" value="E set domains"/>
    <property type="match status" value="1"/>
</dbReference>
<keyword evidence="10" id="KW-0862">Zinc</keyword>
<evidence type="ECO:0000256" key="14">
    <source>
        <dbReference type="PROSITE-ProRule" id="PRU00504"/>
    </source>
</evidence>
<dbReference type="GO" id="GO:0006518">
    <property type="term" value="P:peptide metabolic process"/>
    <property type="evidence" value="ECO:0000318"/>
    <property type="project" value="GO_Central"/>
</dbReference>
<dbReference type="PROSITE" id="PS50194">
    <property type="entry name" value="FILAMIN_REPEAT"/>
    <property type="match status" value="1"/>
</dbReference>
<reference evidence="19" key="2">
    <citation type="submission" date="2022-06" db="UniProtKB">
        <authorList>
            <consortium name="EnsemblMetazoa"/>
        </authorList>
    </citation>
    <scope>IDENTIFICATION</scope>
    <source>
        <strain evidence="19">PS312</strain>
    </source>
</reference>
<evidence type="ECO:0000256" key="15">
    <source>
        <dbReference type="PROSITE-ProRule" id="PRU01379"/>
    </source>
</evidence>
<evidence type="ECO:0000256" key="11">
    <source>
        <dbReference type="ARBA" id="ARBA00023180"/>
    </source>
</evidence>
<keyword evidence="20" id="KW-1185">Reference proteome</keyword>
<feature type="repeat" description="NHL" evidence="14">
    <location>
        <begin position="612"/>
        <end position="644"/>
    </location>
</feature>
<dbReference type="PANTHER" id="PTHR11532:SF62">
    <property type="entry name" value="CARBOXYPEPTIDASE D"/>
    <property type="match status" value="1"/>
</dbReference>
<evidence type="ECO:0000256" key="6">
    <source>
        <dbReference type="ARBA" id="ARBA00022723"/>
    </source>
</evidence>
<feature type="repeat" description="Filamin" evidence="13">
    <location>
        <begin position="343"/>
        <end position="444"/>
    </location>
</feature>
<reference evidence="20" key="1">
    <citation type="journal article" date="2008" name="Nat. Genet.">
        <title>The Pristionchus pacificus genome provides a unique perspective on nematode lifestyle and parasitism.</title>
        <authorList>
            <person name="Dieterich C."/>
            <person name="Clifton S.W."/>
            <person name="Schuster L.N."/>
            <person name="Chinwalla A."/>
            <person name="Delehaunty K."/>
            <person name="Dinkelacker I."/>
            <person name="Fulton L."/>
            <person name="Fulton R."/>
            <person name="Godfrey J."/>
            <person name="Minx P."/>
            <person name="Mitreva M."/>
            <person name="Roeseler W."/>
            <person name="Tian H."/>
            <person name="Witte H."/>
            <person name="Yang S.P."/>
            <person name="Wilson R.K."/>
            <person name="Sommer R.J."/>
        </authorList>
    </citation>
    <scope>NUCLEOTIDE SEQUENCE [LARGE SCALE GENOMIC DNA]</scope>
    <source>
        <strain evidence="20">PS312</strain>
    </source>
</reference>
<dbReference type="InterPro" id="IPR000315">
    <property type="entry name" value="Znf_B-box"/>
</dbReference>
<dbReference type="Gene3D" id="2.60.40.1120">
    <property type="entry name" value="Carboxypeptidase-like, regulatory domain"/>
    <property type="match status" value="1"/>
</dbReference>
<evidence type="ECO:0000256" key="12">
    <source>
        <dbReference type="PROSITE-ProRule" id="PRU00024"/>
    </source>
</evidence>
<dbReference type="InterPro" id="IPR013783">
    <property type="entry name" value="Ig-like_fold"/>
</dbReference>
<feature type="compositionally biased region" description="Acidic residues" evidence="16">
    <location>
        <begin position="936"/>
        <end position="947"/>
    </location>
</feature>
<dbReference type="EnsemblMetazoa" id="PPA09263.1">
    <property type="protein sequence ID" value="PPA09263.1"/>
    <property type="gene ID" value="WBGene00098817"/>
</dbReference>
<accession>A0A2A6CD63</accession>
<dbReference type="Gene3D" id="3.40.630.10">
    <property type="entry name" value="Zn peptidases"/>
    <property type="match status" value="1"/>
</dbReference>
<dbReference type="InterPro" id="IPR057247">
    <property type="entry name" value="CARBOXYPEPT_ZN_2"/>
</dbReference>
<dbReference type="Pfam" id="PF00630">
    <property type="entry name" value="Filamin"/>
    <property type="match status" value="1"/>
</dbReference>
<dbReference type="CDD" id="cd03858">
    <property type="entry name" value="M14_CP_N-E_like"/>
    <property type="match status" value="1"/>
</dbReference>
<dbReference type="FunFam" id="2.120.10.30:FF:000129">
    <property type="entry name" value="CRE-LIN-41 protein"/>
    <property type="match status" value="1"/>
</dbReference>
<dbReference type="Gene3D" id="2.120.10.30">
    <property type="entry name" value="TolB, C-terminal domain"/>
    <property type="match status" value="2"/>
</dbReference>
<feature type="domain" description="B box-type" evidence="17">
    <location>
        <begin position="76"/>
        <end position="123"/>
    </location>
</feature>
<dbReference type="SMART" id="SM00631">
    <property type="entry name" value="Zn_pept"/>
    <property type="match status" value="1"/>
</dbReference>
<dbReference type="SMART" id="SM00336">
    <property type="entry name" value="BBOX"/>
    <property type="match status" value="2"/>
</dbReference>
<evidence type="ECO:0000256" key="8">
    <source>
        <dbReference type="ARBA" id="ARBA00022771"/>
    </source>
</evidence>
<dbReference type="InterPro" id="IPR014756">
    <property type="entry name" value="Ig_E-set"/>
</dbReference>
<dbReference type="Proteomes" id="UP000005239">
    <property type="component" value="Unassembled WGS sequence"/>
</dbReference>
<dbReference type="InterPro" id="IPR000834">
    <property type="entry name" value="Peptidase_M14"/>
</dbReference>
<dbReference type="InterPro" id="IPR001258">
    <property type="entry name" value="NHL_repeat"/>
</dbReference>
<keyword evidence="4" id="KW-0121">Carboxypeptidase</keyword>
<comment type="cofactor">
    <cofactor evidence="1">
        <name>Zn(2+)</name>
        <dbReference type="ChEBI" id="CHEBI:29105"/>
    </cofactor>
</comment>
<dbReference type="CDD" id="cd14954">
    <property type="entry name" value="NHL_TRIM71_like"/>
    <property type="match status" value="1"/>
</dbReference>
<dbReference type="InterPro" id="IPR017868">
    <property type="entry name" value="Filamin/ABP280_repeat-like"/>
</dbReference>
<evidence type="ECO:0000313" key="20">
    <source>
        <dbReference type="Proteomes" id="UP000005239"/>
    </source>
</evidence>
<dbReference type="PROSITE" id="PS52035">
    <property type="entry name" value="PEPTIDASE_M14"/>
    <property type="match status" value="1"/>
</dbReference>
<dbReference type="PROSITE" id="PS00132">
    <property type="entry name" value="CARBOXYPEPT_ZN_1"/>
    <property type="match status" value="1"/>
</dbReference>
<dbReference type="Pfam" id="PF04180">
    <property type="entry name" value="LTV"/>
    <property type="match status" value="1"/>
</dbReference>
<feature type="region of interest" description="Disordered" evidence="16">
    <location>
        <begin position="913"/>
        <end position="955"/>
    </location>
</feature>
<evidence type="ECO:0000256" key="4">
    <source>
        <dbReference type="ARBA" id="ARBA00022645"/>
    </source>
</evidence>
<evidence type="ECO:0000256" key="10">
    <source>
        <dbReference type="ARBA" id="ARBA00022833"/>
    </source>
</evidence>
<dbReference type="SUPFAM" id="SSF101898">
    <property type="entry name" value="NHL repeat"/>
    <property type="match status" value="1"/>
</dbReference>
<evidence type="ECO:0000256" key="3">
    <source>
        <dbReference type="ARBA" id="ARBA00022473"/>
    </source>
</evidence>
<dbReference type="FunFam" id="3.40.630.10:FF:000020">
    <property type="entry name" value="Carboxypeptidase D"/>
    <property type="match status" value="1"/>
</dbReference>
<comment type="similarity">
    <text evidence="2 15">Belongs to the peptidase M14 family.</text>
</comment>
<dbReference type="PROSITE" id="PS00133">
    <property type="entry name" value="CARBOXYPEPT_ZN_2"/>
    <property type="match status" value="1"/>
</dbReference>
<proteinExistence type="inferred from homology"/>
<feature type="repeat" description="NHL" evidence="14">
    <location>
        <begin position="506"/>
        <end position="549"/>
    </location>
</feature>
<dbReference type="PRINTS" id="PR00765">
    <property type="entry name" value="CRBOXYPTASEA"/>
</dbReference>
<dbReference type="InterPro" id="IPR001298">
    <property type="entry name" value="Filamin/ABP280_rpt"/>
</dbReference>
<protein>
    <submittedName>
        <fullName evidence="19">Uncharacterized protein</fullName>
    </submittedName>
</protein>
<name>A0A2A6CD63_PRIPA</name>
<feature type="active site" description="Proton donor/acceptor" evidence="15">
    <location>
        <position position="1507"/>
    </location>
</feature>
<feature type="repeat" description="NHL" evidence="14">
    <location>
        <begin position="650"/>
        <end position="693"/>
    </location>
</feature>
<evidence type="ECO:0000313" key="19">
    <source>
        <dbReference type="EnsemblMetazoa" id="PPA09263.1"/>
    </source>
</evidence>